<evidence type="ECO:0000256" key="3">
    <source>
        <dbReference type="ARBA" id="ARBA00022741"/>
    </source>
</evidence>
<evidence type="ECO:0000256" key="2">
    <source>
        <dbReference type="ARBA" id="ARBA00022723"/>
    </source>
</evidence>
<reference evidence="6 7" key="1">
    <citation type="submission" date="2017-06" db="EMBL/GenBank/DDBJ databases">
        <title>Novel microbial phyla capable of carbon fixation and sulfur reduction in deep-sea sediments.</title>
        <authorList>
            <person name="Huang J."/>
            <person name="Baker B."/>
            <person name="Wang Y."/>
        </authorList>
    </citation>
    <scope>NUCLEOTIDE SEQUENCE [LARGE SCALE GENOMIC DNA]</scope>
    <source>
        <strain evidence="6">B3_LCP</strain>
    </source>
</reference>
<dbReference type="EMBL" id="NJBN01000004">
    <property type="protein sequence ID" value="TKJ40759.1"/>
    <property type="molecule type" value="Genomic_DNA"/>
</dbReference>
<dbReference type="Gene3D" id="1.10.150.300">
    <property type="entry name" value="TGS-like domain"/>
    <property type="match status" value="1"/>
</dbReference>
<organism evidence="6 7">
    <name type="scientific">candidate division LCP-89 bacterium B3_LCP</name>
    <dbReference type="NCBI Taxonomy" id="2012998"/>
    <lineage>
        <taxon>Bacteria</taxon>
        <taxon>Pseudomonadati</taxon>
        <taxon>Bacteria division LCP-89</taxon>
    </lineage>
</organism>
<keyword evidence="2" id="KW-0479">Metal-binding</keyword>
<sequence length="359" mass="40394">MLHIGILGPPGCGKTSIFKALVPAVVDETGGAISREIHLGQVKVPDPRLDELHAIFQRGKQVNAIVEYVDLAGFSRSDVSRGGYDAQFLGQIRSCDALLHVVRNFELPGLPKPDPLRDYQADFQEFLLSDQMIFEGKLQRLRKEAQKRKDPELGREINLMERCLEALQNEQPLRELEFTPEEDKLLRSYQSLSAKPELVLLNIAEDDIRGSDEMINELKPAIESPKVSLTVICASIEMEIAQLDRESAREFMDDLGIKESALNRLIQASYKLLGLISFFTVGDDEVRAWTVKQGTKARQAAGEIHSDLEHGFIRADVVNFKEFQPRGSLSACRKDGVRRLEGKEYTVQDGDIIEFRFAL</sequence>
<proteinExistence type="predicted"/>
<dbReference type="GO" id="GO:0005525">
    <property type="term" value="F:GTP binding"/>
    <property type="evidence" value="ECO:0007669"/>
    <property type="project" value="InterPro"/>
</dbReference>
<dbReference type="CDD" id="cd04867">
    <property type="entry name" value="TGS_YchF_OLA1"/>
    <property type="match status" value="1"/>
</dbReference>
<dbReference type="InterPro" id="IPR012675">
    <property type="entry name" value="Beta-grasp_dom_sf"/>
</dbReference>
<evidence type="ECO:0000256" key="1">
    <source>
        <dbReference type="ARBA" id="ARBA00001946"/>
    </source>
</evidence>
<protein>
    <submittedName>
        <fullName evidence="6">Redox-regulated ATPase YchF</fullName>
    </submittedName>
</protein>
<evidence type="ECO:0000313" key="7">
    <source>
        <dbReference type="Proteomes" id="UP000319619"/>
    </source>
</evidence>
<name>A0A532V0T6_UNCL8</name>
<dbReference type="PIRSF" id="PIRSF006641">
    <property type="entry name" value="CHP00092"/>
    <property type="match status" value="1"/>
</dbReference>
<dbReference type="FunFam" id="3.10.20.30:FF:000001">
    <property type="entry name" value="Ribosome-binding ATPase YchF"/>
    <property type="match status" value="1"/>
</dbReference>
<keyword evidence="3" id="KW-0547">Nucleotide-binding</keyword>
<evidence type="ECO:0000313" key="6">
    <source>
        <dbReference type="EMBL" id="TKJ40759.1"/>
    </source>
</evidence>
<dbReference type="GO" id="GO:0046872">
    <property type="term" value="F:metal ion binding"/>
    <property type="evidence" value="ECO:0007669"/>
    <property type="project" value="UniProtKB-KW"/>
</dbReference>
<dbReference type="Gene3D" id="3.40.50.300">
    <property type="entry name" value="P-loop containing nucleotide triphosphate hydrolases"/>
    <property type="match status" value="1"/>
</dbReference>
<dbReference type="PROSITE" id="PS51880">
    <property type="entry name" value="TGS"/>
    <property type="match status" value="1"/>
</dbReference>
<dbReference type="InterPro" id="IPR006073">
    <property type="entry name" value="GTP-bd"/>
</dbReference>
<dbReference type="GO" id="GO:0005524">
    <property type="term" value="F:ATP binding"/>
    <property type="evidence" value="ECO:0007669"/>
    <property type="project" value="UniProtKB-KW"/>
</dbReference>
<comment type="cofactor">
    <cofactor evidence="1">
        <name>Mg(2+)</name>
        <dbReference type="ChEBI" id="CHEBI:18420"/>
    </cofactor>
</comment>
<dbReference type="PANTHER" id="PTHR23305:SF18">
    <property type="entry name" value="OBG-TYPE G DOMAIN-CONTAINING PROTEIN"/>
    <property type="match status" value="1"/>
</dbReference>
<dbReference type="Pfam" id="PF01926">
    <property type="entry name" value="MMR_HSR1"/>
    <property type="match status" value="1"/>
</dbReference>
<dbReference type="Proteomes" id="UP000319619">
    <property type="component" value="Unassembled WGS sequence"/>
</dbReference>
<evidence type="ECO:0000256" key="4">
    <source>
        <dbReference type="ARBA" id="ARBA00022840"/>
    </source>
</evidence>
<dbReference type="InterPro" id="IPR013029">
    <property type="entry name" value="YchF_C"/>
</dbReference>
<accession>A0A532V0T6</accession>
<keyword evidence="4" id="KW-0067">ATP-binding</keyword>
<dbReference type="InterPro" id="IPR004095">
    <property type="entry name" value="TGS"/>
</dbReference>
<dbReference type="PANTHER" id="PTHR23305">
    <property type="entry name" value="OBG GTPASE FAMILY"/>
    <property type="match status" value="1"/>
</dbReference>
<evidence type="ECO:0000259" key="5">
    <source>
        <dbReference type="PROSITE" id="PS51880"/>
    </source>
</evidence>
<dbReference type="NCBIfam" id="TIGR00092">
    <property type="entry name" value="redox-regulated ATPase YchF"/>
    <property type="match status" value="1"/>
</dbReference>
<dbReference type="GO" id="GO:0005737">
    <property type="term" value="C:cytoplasm"/>
    <property type="evidence" value="ECO:0007669"/>
    <property type="project" value="TreeGrafter"/>
</dbReference>
<dbReference type="Gene3D" id="3.10.20.30">
    <property type="match status" value="1"/>
</dbReference>
<dbReference type="SUPFAM" id="SSF81271">
    <property type="entry name" value="TGS-like"/>
    <property type="match status" value="1"/>
</dbReference>
<dbReference type="InterPro" id="IPR012676">
    <property type="entry name" value="TGS-like"/>
</dbReference>
<dbReference type="InterPro" id="IPR023192">
    <property type="entry name" value="TGS-like_dom_sf"/>
</dbReference>
<gene>
    <name evidence="6" type="primary">ychF</name>
    <name evidence="6" type="ORF">CEE37_07280</name>
</gene>
<dbReference type="InterPro" id="IPR004396">
    <property type="entry name" value="ATPase_YchF/OLA1"/>
</dbReference>
<dbReference type="Pfam" id="PF06071">
    <property type="entry name" value="YchF-GTPase_C"/>
    <property type="match status" value="1"/>
</dbReference>
<dbReference type="PRINTS" id="PR00326">
    <property type="entry name" value="GTP1OBG"/>
</dbReference>
<dbReference type="SUPFAM" id="SSF52540">
    <property type="entry name" value="P-loop containing nucleoside triphosphate hydrolases"/>
    <property type="match status" value="1"/>
</dbReference>
<comment type="caution">
    <text evidence="6">The sequence shown here is derived from an EMBL/GenBank/DDBJ whole genome shotgun (WGS) entry which is preliminary data.</text>
</comment>
<dbReference type="GO" id="GO:0016887">
    <property type="term" value="F:ATP hydrolysis activity"/>
    <property type="evidence" value="ECO:0007669"/>
    <property type="project" value="InterPro"/>
</dbReference>
<dbReference type="AlphaFoldDB" id="A0A532V0T6"/>
<feature type="domain" description="TGS" evidence="5">
    <location>
        <begin position="274"/>
        <end position="357"/>
    </location>
</feature>
<dbReference type="InterPro" id="IPR027417">
    <property type="entry name" value="P-loop_NTPase"/>
</dbReference>